<evidence type="ECO:0000313" key="2">
    <source>
        <dbReference type="EMBL" id="KAK8921741.1"/>
    </source>
</evidence>
<evidence type="ECO:0000313" key="3">
    <source>
        <dbReference type="Proteomes" id="UP001418222"/>
    </source>
</evidence>
<reference evidence="2 3" key="1">
    <citation type="journal article" date="2022" name="Nat. Plants">
        <title>Genomes of leafy and leafless Platanthera orchids illuminate the evolution of mycoheterotrophy.</title>
        <authorList>
            <person name="Li M.H."/>
            <person name="Liu K.W."/>
            <person name="Li Z."/>
            <person name="Lu H.C."/>
            <person name="Ye Q.L."/>
            <person name="Zhang D."/>
            <person name="Wang J.Y."/>
            <person name="Li Y.F."/>
            <person name="Zhong Z.M."/>
            <person name="Liu X."/>
            <person name="Yu X."/>
            <person name="Liu D.K."/>
            <person name="Tu X.D."/>
            <person name="Liu B."/>
            <person name="Hao Y."/>
            <person name="Liao X.Y."/>
            <person name="Jiang Y.T."/>
            <person name="Sun W.H."/>
            <person name="Chen J."/>
            <person name="Chen Y.Q."/>
            <person name="Ai Y."/>
            <person name="Zhai J.W."/>
            <person name="Wu S.S."/>
            <person name="Zhou Z."/>
            <person name="Hsiao Y.Y."/>
            <person name="Wu W.L."/>
            <person name="Chen Y.Y."/>
            <person name="Lin Y.F."/>
            <person name="Hsu J.L."/>
            <person name="Li C.Y."/>
            <person name="Wang Z.W."/>
            <person name="Zhao X."/>
            <person name="Zhong W.Y."/>
            <person name="Ma X.K."/>
            <person name="Ma L."/>
            <person name="Huang J."/>
            <person name="Chen G.Z."/>
            <person name="Huang M.Z."/>
            <person name="Huang L."/>
            <person name="Peng D.H."/>
            <person name="Luo Y.B."/>
            <person name="Zou S.Q."/>
            <person name="Chen S.P."/>
            <person name="Lan S."/>
            <person name="Tsai W.C."/>
            <person name="Van de Peer Y."/>
            <person name="Liu Z.J."/>
        </authorList>
    </citation>
    <scope>NUCLEOTIDE SEQUENCE [LARGE SCALE GENOMIC DNA]</scope>
    <source>
        <strain evidence="2">Lor287</strain>
    </source>
</reference>
<feature type="region of interest" description="Disordered" evidence="1">
    <location>
        <begin position="77"/>
        <end position="114"/>
    </location>
</feature>
<proteinExistence type="predicted"/>
<dbReference type="Proteomes" id="UP001418222">
    <property type="component" value="Unassembled WGS sequence"/>
</dbReference>
<dbReference type="InterPro" id="IPR013083">
    <property type="entry name" value="Znf_RING/FYVE/PHD"/>
</dbReference>
<organism evidence="2 3">
    <name type="scientific">Platanthera zijinensis</name>
    <dbReference type="NCBI Taxonomy" id="2320716"/>
    <lineage>
        <taxon>Eukaryota</taxon>
        <taxon>Viridiplantae</taxon>
        <taxon>Streptophyta</taxon>
        <taxon>Embryophyta</taxon>
        <taxon>Tracheophyta</taxon>
        <taxon>Spermatophyta</taxon>
        <taxon>Magnoliopsida</taxon>
        <taxon>Liliopsida</taxon>
        <taxon>Asparagales</taxon>
        <taxon>Orchidaceae</taxon>
        <taxon>Orchidoideae</taxon>
        <taxon>Orchideae</taxon>
        <taxon>Orchidinae</taxon>
        <taxon>Platanthera</taxon>
    </lineage>
</organism>
<keyword evidence="3" id="KW-1185">Reference proteome</keyword>
<feature type="compositionally biased region" description="Low complexity" evidence="1">
    <location>
        <begin position="79"/>
        <end position="97"/>
    </location>
</feature>
<accession>A0AAP0FX76</accession>
<dbReference type="Pfam" id="PF14570">
    <property type="entry name" value="zf-RING_4"/>
    <property type="match status" value="1"/>
</dbReference>
<evidence type="ECO:0000256" key="1">
    <source>
        <dbReference type="SAM" id="MobiDB-lite"/>
    </source>
</evidence>
<feature type="compositionally biased region" description="Low complexity" evidence="1">
    <location>
        <begin position="148"/>
        <end position="163"/>
    </location>
</feature>
<dbReference type="Gene3D" id="3.30.40.10">
    <property type="entry name" value="Zinc/RING finger domain, C3HC4 (zinc finger)"/>
    <property type="match status" value="1"/>
</dbReference>
<sequence>MSGQQDGICPICMEEMDFTDLELQPCICGYKVAHPLYDINSIVARLDIVAEIVDSMGSCRGSVRDLKLSFKEICVQDQPSPSKVNSPFSSSSKSSYKTGPGSEAFSYKDEGDSESEDDISQVIYKYGELLKAFKRTPTLKNGAVAKLQTQSAKTQKKSQSYSKPDLGVSDAIRSMFSAKKTAADGT</sequence>
<dbReference type="EMBL" id="JBBWWQ010000018">
    <property type="protein sequence ID" value="KAK8921741.1"/>
    <property type="molecule type" value="Genomic_DNA"/>
</dbReference>
<name>A0AAP0FX76_9ASPA</name>
<gene>
    <name evidence="2" type="ORF">KSP39_PZI020149</name>
</gene>
<comment type="caution">
    <text evidence="2">The sequence shown here is derived from an EMBL/GenBank/DDBJ whole genome shotgun (WGS) entry which is preliminary data.</text>
</comment>
<dbReference type="AlphaFoldDB" id="A0AAP0FX76"/>
<feature type="region of interest" description="Disordered" evidence="1">
    <location>
        <begin position="146"/>
        <end position="166"/>
    </location>
</feature>
<protein>
    <submittedName>
        <fullName evidence="2">Uncharacterized protein</fullName>
    </submittedName>
</protein>